<evidence type="ECO:0000313" key="7">
    <source>
        <dbReference type="Proteomes" id="UP001500752"/>
    </source>
</evidence>
<dbReference type="Proteomes" id="UP001500752">
    <property type="component" value="Unassembled WGS sequence"/>
</dbReference>
<proteinExistence type="predicted"/>
<dbReference type="PROSITE" id="PS50977">
    <property type="entry name" value="HTH_TETR_2"/>
    <property type="match status" value="1"/>
</dbReference>
<evidence type="ECO:0000256" key="3">
    <source>
        <dbReference type="ARBA" id="ARBA00023163"/>
    </source>
</evidence>
<reference evidence="7" key="1">
    <citation type="journal article" date="2019" name="Int. J. Syst. Evol. Microbiol.">
        <title>The Global Catalogue of Microorganisms (GCM) 10K type strain sequencing project: providing services to taxonomists for standard genome sequencing and annotation.</title>
        <authorList>
            <consortium name="The Broad Institute Genomics Platform"/>
            <consortium name="The Broad Institute Genome Sequencing Center for Infectious Disease"/>
            <person name="Wu L."/>
            <person name="Ma J."/>
        </authorList>
    </citation>
    <scope>NUCLEOTIDE SEQUENCE [LARGE SCALE GENOMIC DNA]</scope>
    <source>
        <strain evidence="7">JCM 30742</strain>
    </source>
</reference>
<keyword evidence="1" id="KW-0805">Transcription regulation</keyword>
<evidence type="ECO:0000256" key="1">
    <source>
        <dbReference type="ARBA" id="ARBA00023015"/>
    </source>
</evidence>
<dbReference type="Gene3D" id="1.10.357.10">
    <property type="entry name" value="Tetracycline Repressor, domain 2"/>
    <property type="match status" value="1"/>
</dbReference>
<protein>
    <submittedName>
        <fullName evidence="6">TetR/AcrR family transcriptional regulator</fullName>
    </submittedName>
</protein>
<keyword evidence="3" id="KW-0804">Transcription</keyword>
<gene>
    <name evidence="6" type="ORF">GCM10023081_16310</name>
</gene>
<accession>A0ABP7C6D0</accession>
<keyword evidence="7" id="KW-1185">Reference proteome</keyword>
<dbReference type="SUPFAM" id="SSF46689">
    <property type="entry name" value="Homeodomain-like"/>
    <property type="match status" value="1"/>
</dbReference>
<evidence type="ECO:0000256" key="2">
    <source>
        <dbReference type="ARBA" id="ARBA00023125"/>
    </source>
</evidence>
<dbReference type="InterPro" id="IPR001647">
    <property type="entry name" value="HTH_TetR"/>
</dbReference>
<dbReference type="PANTHER" id="PTHR30055:SF234">
    <property type="entry name" value="HTH-TYPE TRANSCRIPTIONAL REGULATOR BETI"/>
    <property type="match status" value="1"/>
</dbReference>
<organism evidence="6 7">
    <name type="scientific">Arthrobacter ginkgonis</name>
    <dbReference type="NCBI Taxonomy" id="1630594"/>
    <lineage>
        <taxon>Bacteria</taxon>
        <taxon>Bacillati</taxon>
        <taxon>Actinomycetota</taxon>
        <taxon>Actinomycetes</taxon>
        <taxon>Micrococcales</taxon>
        <taxon>Micrococcaceae</taxon>
        <taxon>Arthrobacter</taxon>
    </lineage>
</organism>
<comment type="caution">
    <text evidence="6">The sequence shown here is derived from an EMBL/GenBank/DDBJ whole genome shotgun (WGS) entry which is preliminary data.</text>
</comment>
<dbReference type="PANTHER" id="PTHR30055">
    <property type="entry name" value="HTH-TYPE TRANSCRIPTIONAL REGULATOR RUTR"/>
    <property type="match status" value="1"/>
</dbReference>
<dbReference type="InterPro" id="IPR050109">
    <property type="entry name" value="HTH-type_TetR-like_transc_reg"/>
</dbReference>
<dbReference type="EMBL" id="BAABEO010000009">
    <property type="protein sequence ID" value="GAA3678765.1"/>
    <property type="molecule type" value="Genomic_DNA"/>
</dbReference>
<dbReference type="InterPro" id="IPR009057">
    <property type="entry name" value="Homeodomain-like_sf"/>
</dbReference>
<dbReference type="Gene3D" id="1.10.10.60">
    <property type="entry name" value="Homeodomain-like"/>
    <property type="match status" value="1"/>
</dbReference>
<evidence type="ECO:0000256" key="4">
    <source>
        <dbReference type="PROSITE-ProRule" id="PRU00335"/>
    </source>
</evidence>
<dbReference type="RefSeq" id="WP_345149903.1">
    <property type="nucleotide sequence ID" value="NZ_BAABEO010000009.1"/>
</dbReference>
<dbReference type="PRINTS" id="PR00455">
    <property type="entry name" value="HTHTETR"/>
</dbReference>
<evidence type="ECO:0000313" key="6">
    <source>
        <dbReference type="EMBL" id="GAA3678765.1"/>
    </source>
</evidence>
<dbReference type="InterPro" id="IPR036271">
    <property type="entry name" value="Tet_transcr_reg_TetR-rel_C_sf"/>
</dbReference>
<evidence type="ECO:0000259" key="5">
    <source>
        <dbReference type="PROSITE" id="PS50977"/>
    </source>
</evidence>
<keyword evidence="2 4" id="KW-0238">DNA-binding</keyword>
<feature type="DNA-binding region" description="H-T-H motif" evidence="4">
    <location>
        <begin position="44"/>
        <end position="63"/>
    </location>
</feature>
<name>A0ABP7C6D0_9MICC</name>
<dbReference type="SUPFAM" id="SSF48498">
    <property type="entry name" value="Tetracyclin repressor-like, C-terminal domain"/>
    <property type="match status" value="1"/>
</dbReference>
<sequence>MSAPERAAAQAGPTLRPARTEATRHKLFAASMEIIGERGPHSVTVDEIAAAAGVSKGSVYYNFGSKSEMIGQLLRFGGDILLERLGRLADRPDPRQALAAMVGEALDFLDEYPSFAQLWVSEMWHSASEWRPILSRMRGEVIDLVRAAVTRIDPSGPDEDLDTLATAIFGATLALGRDRHSFHPERSRDACVRAVMRSVAHP</sequence>
<feature type="domain" description="HTH tetR-type" evidence="5">
    <location>
        <begin position="21"/>
        <end position="81"/>
    </location>
</feature>
<dbReference type="Pfam" id="PF00440">
    <property type="entry name" value="TetR_N"/>
    <property type="match status" value="1"/>
</dbReference>